<dbReference type="Proteomes" id="UP000516653">
    <property type="component" value="Segment"/>
</dbReference>
<keyword evidence="1" id="KW-1133">Transmembrane helix</keyword>
<evidence type="ECO:0000313" key="2">
    <source>
        <dbReference type="EMBL" id="QOC55758.1"/>
    </source>
</evidence>
<feature type="transmembrane region" description="Helical" evidence="1">
    <location>
        <begin position="7"/>
        <end position="28"/>
    </location>
</feature>
<evidence type="ECO:0000256" key="1">
    <source>
        <dbReference type="SAM" id="Phobius"/>
    </source>
</evidence>
<protein>
    <submittedName>
        <fullName evidence="2">Membrane protein</fullName>
    </submittedName>
</protein>
<keyword evidence="1" id="KW-0812">Transmembrane</keyword>
<dbReference type="GeneID" id="63742986"/>
<evidence type="ECO:0000313" key="3">
    <source>
        <dbReference type="Proteomes" id="UP000516653"/>
    </source>
</evidence>
<keyword evidence="3" id="KW-1185">Reference proteome</keyword>
<accession>A0A7L7SKR6</accession>
<gene>
    <name evidence="2" type="primary">58</name>
    <name evidence="2" type="ORF">SEA_ARCHIMEDES_58</name>
</gene>
<organism evidence="2 3">
    <name type="scientific">Gordonia phage Archimedes</name>
    <dbReference type="NCBI Taxonomy" id="2759389"/>
    <lineage>
        <taxon>Viruses</taxon>
        <taxon>Duplodnaviria</taxon>
        <taxon>Heunggongvirae</taxon>
        <taxon>Uroviricota</taxon>
        <taxon>Caudoviricetes</taxon>
        <taxon>Archimedesvirus</taxon>
        <taxon>Archimedesvirus archimedes</taxon>
    </lineage>
</organism>
<keyword evidence="1" id="KW-0472">Membrane</keyword>
<reference evidence="2 3" key="1">
    <citation type="submission" date="2020-07" db="EMBL/GenBank/DDBJ databases">
        <authorList>
            <person name="Buterbaugh K.M."/>
            <person name="Dean A.J."/>
            <person name="Durmis N.D."/>
            <person name="Gonzalez I.M."/>
            <person name="Kowalski E.M."/>
            <person name="Mundorff O.G."/>
            <person name="Vimal D."/>
            <person name="Chamarti P.R."/>
            <person name="Xu J."/>
            <person name="Butela K.A."/>
            <person name="Garlena R.A."/>
            <person name="Russell D.A."/>
            <person name="Pope W.H."/>
            <person name="Jacobs-Sera D."/>
            <person name="Hatfull G.F."/>
        </authorList>
    </citation>
    <scope>NUCLEOTIDE SEQUENCE [LARGE SCALE GENOMIC DNA]</scope>
</reference>
<proteinExistence type="predicted"/>
<name>A0A7L7SKR6_9CAUD</name>
<dbReference type="EMBL" id="MT771339">
    <property type="protein sequence ID" value="QOC55758.1"/>
    <property type="molecule type" value="Genomic_DNA"/>
</dbReference>
<dbReference type="RefSeq" id="YP_010049667.1">
    <property type="nucleotide sequence ID" value="NC_054392.1"/>
</dbReference>
<feature type="transmembrane region" description="Helical" evidence="1">
    <location>
        <begin position="48"/>
        <end position="73"/>
    </location>
</feature>
<sequence length="83" mass="9796">MVMSWWATLLLIGYTLVGVVFAWIWYPLCWRFNRGLGVGIVARRWFSGLYALMIGAIWPVIMLAFAFNDLIAWRIRLDERSKR</sequence>
<dbReference type="KEGG" id="vg:63742986"/>